<dbReference type="Proteomes" id="UP000821853">
    <property type="component" value="Chromosome 1"/>
</dbReference>
<comment type="caution">
    <text evidence="6">The sequence shown here is derived from an EMBL/GenBank/DDBJ whole genome shotgun (WGS) entry which is preliminary data.</text>
</comment>
<keyword evidence="7" id="KW-1185">Reference proteome</keyword>
<dbReference type="Gene3D" id="3.30.70.330">
    <property type="match status" value="2"/>
</dbReference>
<keyword evidence="1" id="KW-0677">Repeat</keyword>
<keyword evidence="2 3" id="KW-0694">RNA-binding</keyword>
<evidence type="ECO:0000256" key="4">
    <source>
        <dbReference type="SAM" id="MobiDB-lite"/>
    </source>
</evidence>
<feature type="region of interest" description="Disordered" evidence="4">
    <location>
        <begin position="183"/>
        <end position="202"/>
    </location>
</feature>
<dbReference type="VEuPathDB" id="VectorBase:HLOH_044970"/>
<evidence type="ECO:0000256" key="1">
    <source>
        <dbReference type="ARBA" id="ARBA00022737"/>
    </source>
</evidence>
<dbReference type="InterPro" id="IPR035979">
    <property type="entry name" value="RBD_domain_sf"/>
</dbReference>
<dbReference type="PROSITE" id="PS50102">
    <property type="entry name" value="RRM"/>
    <property type="match status" value="2"/>
</dbReference>
<dbReference type="AlphaFoldDB" id="A0A9J6FD45"/>
<protein>
    <recommendedName>
        <fullName evidence="5">RRM domain-containing protein</fullName>
    </recommendedName>
</protein>
<reference evidence="6 7" key="1">
    <citation type="journal article" date="2020" name="Cell">
        <title>Large-Scale Comparative Analyses of Tick Genomes Elucidate Their Genetic Diversity and Vector Capacities.</title>
        <authorList>
            <consortium name="Tick Genome and Microbiome Consortium (TIGMIC)"/>
            <person name="Jia N."/>
            <person name="Wang J."/>
            <person name="Shi W."/>
            <person name="Du L."/>
            <person name="Sun Y."/>
            <person name="Zhan W."/>
            <person name="Jiang J.F."/>
            <person name="Wang Q."/>
            <person name="Zhang B."/>
            <person name="Ji P."/>
            <person name="Bell-Sakyi L."/>
            <person name="Cui X.M."/>
            <person name="Yuan T.T."/>
            <person name="Jiang B.G."/>
            <person name="Yang W.F."/>
            <person name="Lam T.T."/>
            <person name="Chang Q.C."/>
            <person name="Ding S.J."/>
            <person name="Wang X.J."/>
            <person name="Zhu J.G."/>
            <person name="Ruan X.D."/>
            <person name="Zhao L."/>
            <person name="Wei J.T."/>
            <person name="Ye R.Z."/>
            <person name="Que T.C."/>
            <person name="Du C.H."/>
            <person name="Zhou Y.H."/>
            <person name="Cheng J.X."/>
            <person name="Dai P.F."/>
            <person name="Guo W.B."/>
            <person name="Han X.H."/>
            <person name="Huang E.J."/>
            <person name="Li L.F."/>
            <person name="Wei W."/>
            <person name="Gao Y.C."/>
            <person name="Liu J.Z."/>
            <person name="Shao H.Z."/>
            <person name="Wang X."/>
            <person name="Wang C.C."/>
            <person name="Yang T.C."/>
            <person name="Huo Q.B."/>
            <person name="Li W."/>
            <person name="Chen H.Y."/>
            <person name="Chen S.E."/>
            <person name="Zhou L.G."/>
            <person name="Ni X.B."/>
            <person name="Tian J.H."/>
            <person name="Sheng Y."/>
            <person name="Liu T."/>
            <person name="Pan Y.S."/>
            <person name="Xia L.Y."/>
            <person name="Li J."/>
            <person name="Zhao F."/>
            <person name="Cao W.C."/>
        </authorList>
    </citation>
    <scope>NUCLEOTIDE SEQUENCE [LARGE SCALE GENOMIC DNA]</scope>
    <source>
        <strain evidence="6">HaeL-2018</strain>
    </source>
</reference>
<feature type="domain" description="RRM" evidence="5">
    <location>
        <begin position="1"/>
        <end position="83"/>
    </location>
</feature>
<dbReference type="SMART" id="SM00360">
    <property type="entry name" value="RRM"/>
    <property type="match status" value="2"/>
</dbReference>
<evidence type="ECO:0000313" key="6">
    <source>
        <dbReference type="EMBL" id="KAH9360719.1"/>
    </source>
</evidence>
<dbReference type="PANTHER" id="PTHR15241:SF304">
    <property type="entry name" value="RRM DOMAIN-CONTAINING PROTEIN"/>
    <property type="match status" value="1"/>
</dbReference>
<evidence type="ECO:0000313" key="7">
    <source>
        <dbReference type="Proteomes" id="UP000821853"/>
    </source>
</evidence>
<name>A0A9J6FD45_HAELO</name>
<proteinExistence type="predicted"/>
<sequence>MFMSSPPGCIGCISSDRDEDFRGIFAPIGPIKSSKIVRQKATGHSYGFGFIDYQDAGDAARAIESLNGLQVLGKTIKVSYARPGGETIKHAELYIRGIPEDYPLEEAENVFANFGQLIQFRVVKDKSGSGSVIAFVLYDLRENAEAAMAKLTGTTLPGAREPLVIEYARSKFPWKERVARGPPREYISRPSGATGGSLAPTGANLPTAPTLITADLTSAAAVTSRQALFIYDTGDRLIRKVASSLPTMATGASFTTEPPVRPAGMPL</sequence>
<dbReference type="InterPro" id="IPR000504">
    <property type="entry name" value="RRM_dom"/>
</dbReference>
<dbReference type="PANTHER" id="PTHR15241">
    <property type="entry name" value="TRANSFORMER-2-RELATED"/>
    <property type="match status" value="1"/>
</dbReference>
<dbReference type="InterPro" id="IPR002343">
    <property type="entry name" value="Hud_Sxl_RNA"/>
</dbReference>
<dbReference type="EMBL" id="JABSTR010000001">
    <property type="protein sequence ID" value="KAH9360719.1"/>
    <property type="molecule type" value="Genomic_DNA"/>
</dbReference>
<dbReference type="GO" id="GO:0010629">
    <property type="term" value="P:negative regulation of gene expression"/>
    <property type="evidence" value="ECO:0007669"/>
    <property type="project" value="UniProtKB-ARBA"/>
</dbReference>
<dbReference type="GO" id="GO:0003729">
    <property type="term" value="F:mRNA binding"/>
    <property type="evidence" value="ECO:0007669"/>
    <property type="project" value="UniProtKB-ARBA"/>
</dbReference>
<accession>A0A9J6FD45</accession>
<evidence type="ECO:0000259" key="5">
    <source>
        <dbReference type="PROSITE" id="PS50102"/>
    </source>
</evidence>
<dbReference type="PRINTS" id="PR00961">
    <property type="entry name" value="HUDSXLRNA"/>
</dbReference>
<dbReference type="FunFam" id="3.30.70.330:FF:000383">
    <property type="entry name" value="Sex lethal, isoform D"/>
    <property type="match status" value="1"/>
</dbReference>
<evidence type="ECO:0000256" key="2">
    <source>
        <dbReference type="ARBA" id="ARBA00022884"/>
    </source>
</evidence>
<gene>
    <name evidence="6" type="ORF">HPB48_020472</name>
</gene>
<evidence type="ECO:0000256" key="3">
    <source>
        <dbReference type="PROSITE-ProRule" id="PRU00176"/>
    </source>
</evidence>
<dbReference type="InterPro" id="IPR012677">
    <property type="entry name" value="Nucleotide-bd_a/b_plait_sf"/>
</dbReference>
<dbReference type="GO" id="GO:0009967">
    <property type="term" value="P:positive regulation of signal transduction"/>
    <property type="evidence" value="ECO:0007669"/>
    <property type="project" value="UniProtKB-ARBA"/>
</dbReference>
<dbReference type="Pfam" id="PF00076">
    <property type="entry name" value="RRM_1"/>
    <property type="match status" value="2"/>
</dbReference>
<dbReference type="GO" id="GO:1990904">
    <property type="term" value="C:ribonucleoprotein complex"/>
    <property type="evidence" value="ECO:0007669"/>
    <property type="project" value="InterPro"/>
</dbReference>
<dbReference type="SUPFAM" id="SSF54928">
    <property type="entry name" value="RNA-binding domain, RBD"/>
    <property type="match status" value="1"/>
</dbReference>
<dbReference type="GO" id="GO:0005737">
    <property type="term" value="C:cytoplasm"/>
    <property type="evidence" value="ECO:0007669"/>
    <property type="project" value="UniProtKB-ARBA"/>
</dbReference>
<dbReference type="OrthoDB" id="266020at2759"/>
<organism evidence="6 7">
    <name type="scientific">Haemaphysalis longicornis</name>
    <name type="common">Bush tick</name>
    <dbReference type="NCBI Taxonomy" id="44386"/>
    <lineage>
        <taxon>Eukaryota</taxon>
        <taxon>Metazoa</taxon>
        <taxon>Ecdysozoa</taxon>
        <taxon>Arthropoda</taxon>
        <taxon>Chelicerata</taxon>
        <taxon>Arachnida</taxon>
        <taxon>Acari</taxon>
        <taxon>Parasitiformes</taxon>
        <taxon>Ixodida</taxon>
        <taxon>Ixodoidea</taxon>
        <taxon>Ixodidae</taxon>
        <taxon>Haemaphysalinae</taxon>
        <taxon>Haemaphysalis</taxon>
    </lineage>
</organism>
<feature type="domain" description="RRM" evidence="5">
    <location>
        <begin position="91"/>
        <end position="170"/>
    </location>
</feature>